<gene>
    <name evidence="1" type="ORF">AB6A40_004049</name>
</gene>
<proteinExistence type="predicted"/>
<organism evidence="1 2">
    <name type="scientific">Gnathostoma spinigerum</name>
    <dbReference type="NCBI Taxonomy" id="75299"/>
    <lineage>
        <taxon>Eukaryota</taxon>
        <taxon>Metazoa</taxon>
        <taxon>Ecdysozoa</taxon>
        <taxon>Nematoda</taxon>
        <taxon>Chromadorea</taxon>
        <taxon>Rhabditida</taxon>
        <taxon>Spirurina</taxon>
        <taxon>Gnathostomatomorpha</taxon>
        <taxon>Gnathostomatoidea</taxon>
        <taxon>Gnathostomatidae</taxon>
        <taxon>Gnathostoma</taxon>
    </lineage>
</organism>
<accession>A0ABD6EM33</accession>
<protein>
    <submittedName>
        <fullName evidence="1">Uncharacterized protein</fullName>
    </submittedName>
</protein>
<keyword evidence="2" id="KW-1185">Reference proteome</keyword>
<dbReference type="EMBL" id="JBGFUD010002225">
    <property type="protein sequence ID" value="MFH4977340.1"/>
    <property type="molecule type" value="Genomic_DNA"/>
</dbReference>
<evidence type="ECO:0000313" key="2">
    <source>
        <dbReference type="Proteomes" id="UP001608902"/>
    </source>
</evidence>
<reference evidence="1 2" key="1">
    <citation type="submission" date="2024-08" db="EMBL/GenBank/DDBJ databases">
        <title>Gnathostoma spinigerum genome.</title>
        <authorList>
            <person name="Gonzalez-Bertolin B."/>
            <person name="Monzon S."/>
            <person name="Zaballos A."/>
            <person name="Jimenez P."/>
            <person name="Dekumyoy P."/>
            <person name="Varona S."/>
            <person name="Cuesta I."/>
            <person name="Sumanam S."/>
            <person name="Adisakwattana P."/>
            <person name="Gasser R.B."/>
            <person name="Hernandez-Gonzalez A."/>
            <person name="Young N.D."/>
            <person name="Perteguer M.J."/>
        </authorList>
    </citation>
    <scope>NUCLEOTIDE SEQUENCE [LARGE SCALE GENOMIC DNA]</scope>
    <source>
        <strain evidence="1">AL3</strain>
        <tissue evidence="1">Liver</tissue>
    </source>
</reference>
<dbReference type="AlphaFoldDB" id="A0ABD6EM33"/>
<evidence type="ECO:0000313" key="1">
    <source>
        <dbReference type="EMBL" id="MFH4977340.1"/>
    </source>
</evidence>
<dbReference type="Proteomes" id="UP001608902">
    <property type="component" value="Unassembled WGS sequence"/>
</dbReference>
<comment type="caution">
    <text evidence="1">The sequence shown here is derived from an EMBL/GenBank/DDBJ whole genome shotgun (WGS) entry which is preliminary data.</text>
</comment>
<sequence>MDRDIKVRICEKHFGDESLVLSDGNKLSVRCDIGPRDMRQEHLKTHYHAKDGEIVPDVDLPRKDTGEGDCCEGNVARDRHFSASHAQEVHNPNNEMIAAEDDAQVREEASYDKSNSAWAKNGDQSMSYLEGTREYTDVHWNGNSIYDGLDTTHQPGYSNLKHSDYDVPMDIVQEETVYENNCVESNAEAKEATRFESGCGSNAPYIDENGREVMIQTTRKYFMVQLNQLLELFVKSYVQRALCLYSLHGVPLVAQGYSH</sequence>
<name>A0ABD6EM33_9BILA</name>